<feature type="region of interest" description="Disordered" evidence="4">
    <location>
        <begin position="1"/>
        <end position="20"/>
    </location>
</feature>
<dbReference type="SMART" id="SM00345">
    <property type="entry name" value="HTH_GNTR"/>
    <property type="match status" value="1"/>
</dbReference>
<dbReference type="PANTHER" id="PTHR44846:SF17">
    <property type="entry name" value="GNTR-FAMILY TRANSCRIPTIONAL REGULATOR"/>
    <property type="match status" value="1"/>
</dbReference>
<dbReference type="InterPro" id="IPR036390">
    <property type="entry name" value="WH_DNA-bd_sf"/>
</dbReference>
<organism evidence="6 7">
    <name type="scientific">Micromonospora narathiwatensis</name>
    <dbReference type="NCBI Taxonomy" id="299146"/>
    <lineage>
        <taxon>Bacteria</taxon>
        <taxon>Bacillati</taxon>
        <taxon>Actinomycetota</taxon>
        <taxon>Actinomycetes</taxon>
        <taxon>Micromonosporales</taxon>
        <taxon>Micromonosporaceae</taxon>
        <taxon>Micromonospora</taxon>
    </lineage>
</organism>
<feature type="domain" description="HTH gntR-type" evidence="5">
    <location>
        <begin position="21"/>
        <end position="89"/>
    </location>
</feature>
<evidence type="ECO:0000256" key="3">
    <source>
        <dbReference type="ARBA" id="ARBA00023163"/>
    </source>
</evidence>
<evidence type="ECO:0000256" key="1">
    <source>
        <dbReference type="ARBA" id="ARBA00023015"/>
    </source>
</evidence>
<keyword evidence="7" id="KW-1185">Reference proteome</keyword>
<sequence>MALGKTSARYGEQVPTPHYGQPRYRVIADELRERIESGTISPGTLLPTESVLTAEFRASRGTVRQAIAVLRDERLVATEHGRGTYATPRRNESGSDERSDTETRQREVAADPELAALFAVEVGTTLVEQQSATRTNGAVATVVRTYRLLHTKQ</sequence>
<dbReference type="PRINTS" id="PR00035">
    <property type="entry name" value="HTHGNTR"/>
</dbReference>
<dbReference type="InterPro" id="IPR000524">
    <property type="entry name" value="Tscrpt_reg_HTH_GntR"/>
</dbReference>
<feature type="compositionally biased region" description="Basic and acidic residues" evidence="4">
    <location>
        <begin position="89"/>
        <end position="107"/>
    </location>
</feature>
<reference evidence="6 7" key="1">
    <citation type="submission" date="2016-06" db="EMBL/GenBank/DDBJ databases">
        <authorList>
            <person name="Kjaerup R.B."/>
            <person name="Dalgaard T.S."/>
            <person name="Juul-Madsen H.R."/>
        </authorList>
    </citation>
    <scope>NUCLEOTIDE SEQUENCE [LARGE SCALE GENOMIC DNA]</scope>
    <source>
        <strain evidence="6 7">DSM 45248</strain>
    </source>
</reference>
<dbReference type="PANTHER" id="PTHR44846">
    <property type="entry name" value="MANNOSYL-D-GLYCERATE TRANSPORT/METABOLISM SYSTEM REPRESSOR MNGR-RELATED"/>
    <property type="match status" value="1"/>
</dbReference>
<dbReference type="PATRIC" id="fig|299146.4.peg.4287"/>
<dbReference type="Proteomes" id="UP000198765">
    <property type="component" value="Chromosome I"/>
</dbReference>
<dbReference type="AlphaFoldDB" id="A0A1A9A5D2"/>
<protein>
    <submittedName>
        <fullName evidence="6">Regulatory protein, gntR family</fullName>
    </submittedName>
</protein>
<dbReference type="GO" id="GO:0003700">
    <property type="term" value="F:DNA-binding transcription factor activity"/>
    <property type="evidence" value="ECO:0007669"/>
    <property type="project" value="InterPro"/>
</dbReference>
<evidence type="ECO:0000256" key="2">
    <source>
        <dbReference type="ARBA" id="ARBA00023125"/>
    </source>
</evidence>
<dbReference type="PROSITE" id="PS50949">
    <property type="entry name" value="HTH_GNTR"/>
    <property type="match status" value="1"/>
</dbReference>
<dbReference type="Pfam" id="PF00392">
    <property type="entry name" value="GntR"/>
    <property type="match status" value="1"/>
</dbReference>
<dbReference type="GO" id="GO:0045892">
    <property type="term" value="P:negative regulation of DNA-templated transcription"/>
    <property type="evidence" value="ECO:0007669"/>
    <property type="project" value="TreeGrafter"/>
</dbReference>
<keyword evidence="1" id="KW-0805">Transcription regulation</keyword>
<keyword evidence="2" id="KW-0238">DNA-binding</keyword>
<dbReference type="GO" id="GO:0003677">
    <property type="term" value="F:DNA binding"/>
    <property type="evidence" value="ECO:0007669"/>
    <property type="project" value="UniProtKB-KW"/>
</dbReference>
<name>A0A1A9A5D2_9ACTN</name>
<proteinExistence type="predicted"/>
<dbReference type="InterPro" id="IPR036388">
    <property type="entry name" value="WH-like_DNA-bd_sf"/>
</dbReference>
<evidence type="ECO:0000313" key="7">
    <source>
        <dbReference type="Proteomes" id="UP000198765"/>
    </source>
</evidence>
<dbReference type="Gene3D" id="1.10.10.10">
    <property type="entry name" value="Winged helix-like DNA-binding domain superfamily/Winged helix DNA-binding domain"/>
    <property type="match status" value="1"/>
</dbReference>
<evidence type="ECO:0000259" key="5">
    <source>
        <dbReference type="PROSITE" id="PS50949"/>
    </source>
</evidence>
<dbReference type="SUPFAM" id="SSF46785">
    <property type="entry name" value="Winged helix' DNA-binding domain"/>
    <property type="match status" value="1"/>
</dbReference>
<dbReference type="CDD" id="cd07377">
    <property type="entry name" value="WHTH_GntR"/>
    <property type="match status" value="1"/>
</dbReference>
<gene>
    <name evidence="6" type="ORF">GA0070621_4141</name>
</gene>
<dbReference type="InterPro" id="IPR050679">
    <property type="entry name" value="Bact_HTH_transcr_reg"/>
</dbReference>
<keyword evidence="3" id="KW-0804">Transcription</keyword>
<evidence type="ECO:0000256" key="4">
    <source>
        <dbReference type="SAM" id="MobiDB-lite"/>
    </source>
</evidence>
<accession>A0A1A9A5D2</accession>
<evidence type="ECO:0000313" key="6">
    <source>
        <dbReference type="EMBL" id="SBT51666.1"/>
    </source>
</evidence>
<dbReference type="EMBL" id="LT594324">
    <property type="protein sequence ID" value="SBT51666.1"/>
    <property type="molecule type" value="Genomic_DNA"/>
</dbReference>
<feature type="region of interest" description="Disordered" evidence="4">
    <location>
        <begin position="78"/>
        <end position="107"/>
    </location>
</feature>